<feature type="transmembrane region" description="Helical" evidence="9">
    <location>
        <begin position="284"/>
        <end position="305"/>
    </location>
</feature>
<proteinExistence type="predicted"/>
<feature type="transmembrane region" description="Helical" evidence="9">
    <location>
        <begin position="317"/>
        <end position="336"/>
    </location>
</feature>
<name>A0A1Y2BY11_9FUNG</name>
<sequence>MYAQTLARVDARYIIILAPSGTTADIYFSLAIRNQSVGPDYVWLGYNLPMSQSDPVELYGANYYKYLRGFILPAWGAPQSDHMTSMQNMVTDNINIHTQVYGFNVTSNDIGIQTNAFQFFDCVGVLANGLSNIITEKGFNVSDLRKPNVQDHLNYTTFKSTGFRGLDADPIELTSFGDIATPYIYLVMDGLDENLGYKAFAVSDSDVQNLYPYITKDFVFQFYNGSVPPLDGPSLLNATEVIVTSSSSEARLVIALQVVGLVVCTFLFPINFKKITFESFKGTVPFWLMTNFAAITSFISMSFYLGRASVTSCLVRAWIPPLSFVVAFACLFAKNIRVQVIYASKSVLIKLWTSDILYLAIVFGLIVTEVAILLAWTYNANLKVAKVSQKALSKYVYICQTSNGSNASILLWVYHTFLIFLTLL</sequence>
<evidence type="ECO:0000256" key="4">
    <source>
        <dbReference type="ARBA" id="ARBA00023040"/>
    </source>
</evidence>
<dbReference type="OrthoDB" id="2120467at2759"/>
<keyword evidence="12" id="KW-1185">Reference proteome</keyword>
<evidence type="ECO:0000313" key="12">
    <source>
        <dbReference type="Proteomes" id="UP000193642"/>
    </source>
</evidence>
<evidence type="ECO:0000259" key="10">
    <source>
        <dbReference type="PROSITE" id="PS50259"/>
    </source>
</evidence>
<evidence type="ECO:0000256" key="1">
    <source>
        <dbReference type="ARBA" id="ARBA00004141"/>
    </source>
</evidence>
<dbReference type="PANTHER" id="PTHR10519:SF20">
    <property type="entry name" value="G-PROTEIN COUPLED RECEPTOR 156-RELATED"/>
    <property type="match status" value="1"/>
</dbReference>
<organism evidence="11 12">
    <name type="scientific">Rhizoclosmatium globosum</name>
    <dbReference type="NCBI Taxonomy" id="329046"/>
    <lineage>
        <taxon>Eukaryota</taxon>
        <taxon>Fungi</taxon>
        <taxon>Fungi incertae sedis</taxon>
        <taxon>Chytridiomycota</taxon>
        <taxon>Chytridiomycota incertae sedis</taxon>
        <taxon>Chytridiomycetes</taxon>
        <taxon>Chytridiales</taxon>
        <taxon>Chytriomycetaceae</taxon>
        <taxon>Rhizoclosmatium</taxon>
    </lineage>
</organism>
<keyword evidence="2 9" id="KW-0812">Transmembrane</keyword>
<keyword evidence="5 9" id="KW-0472">Membrane</keyword>
<reference evidence="11 12" key="1">
    <citation type="submission" date="2016-07" db="EMBL/GenBank/DDBJ databases">
        <title>Pervasive Adenine N6-methylation of Active Genes in Fungi.</title>
        <authorList>
            <consortium name="DOE Joint Genome Institute"/>
            <person name="Mondo S.J."/>
            <person name="Dannebaum R.O."/>
            <person name="Kuo R.C."/>
            <person name="Labutti K."/>
            <person name="Haridas S."/>
            <person name="Kuo A."/>
            <person name="Salamov A."/>
            <person name="Ahrendt S.R."/>
            <person name="Lipzen A."/>
            <person name="Sullivan W."/>
            <person name="Andreopoulos W.B."/>
            <person name="Clum A."/>
            <person name="Lindquist E."/>
            <person name="Daum C."/>
            <person name="Ramamoorthy G.K."/>
            <person name="Gryganskyi A."/>
            <person name="Culley D."/>
            <person name="Magnuson J.K."/>
            <person name="James T.Y."/>
            <person name="O'Malley M.A."/>
            <person name="Stajich J.E."/>
            <person name="Spatafora J.W."/>
            <person name="Visel A."/>
            <person name="Grigoriev I.V."/>
        </authorList>
    </citation>
    <scope>NUCLEOTIDE SEQUENCE [LARGE SCALE GENOMIC DNA]</scope>
    <source>
        <strain evidence="11 12">JEL800</strain>
    </source>
</reference>
<accession>A0A1Y2BY11</accession>
<dbReference type="InterPro" id="IPR017978">
    <property type="entry name" value="GPCR_3_C"/>
</dbReference>
<evidence type="ECO:0000256" key="5">
    <source>
        <dbReference type="ARBA" id="ARBA00023136"/>
    </source>
</evidence>
<dbReference type="GO" id="GO:0007214">
    <property type="term" value="P:gamma-aminobutyric acid signaling pathway"/>
    <property type="evidence" value="ECO:0007669"/>
    <property type="project" value="TreeGrafter"/>
</dbReference>
<dbReference type="GO" id="GO:0038039">
    <property type="term" value="C:G protein-coupled receptor heterodimeric complex"/>
    <property type="evidence" value="ECO:0007669"/>
    <property type="project" value="TreeGrafter"/>
</dbReference>
<comment type="subcellular location">
    <subcellularLocation>
        <location evidence="1">Membrane</location>
        <topology evidence="1">Multi-pass membrane protein</topology>
    </subcellularLocation>
</comment>
<dbReference type="Pfam" id="PF00003">
    <property type="entry name" value="7tm_3"/>
    <property type="match status" value="1"/>
</dbReference>
<gene>
    <name evidence="11" type="ORF">BCR33DRAFT_393642</name>
</gene>
<evidence type="ECO:0000256" key="2">
    <source>
        <dbReference type="ARBA" id="ARBA00022692"/>
    </source>
</evidence>
<evidence type="ECO:0000313" key="11">
    <source>
        <dbReference type="EMBL" id="ORY39660.1"/>
    </source>
</evidence>
<evidence type="ECO:0000256" key="9">
    <source>
        <dbReference type="SAM" id="Phobius"/>
    </source>
</evidence>
<dbReference type="InterPro" id="IPR002455">
    <property type="entry name" value="GPCR3_GABA-B"/>
</dbReference>
<keyword evidence="7" id="KW-0325">Glycoprotein</keyword>
<evidence type="ECO:0000256" key="8">
    <source>
        <dbReference type="ARBA" id="ARBA00023224"/>
    </source>
</evidence>
<evidence type="ECO:0000256" key="6">
    <source>
        <dbReference type="ARBA" id="ARBA00023170"/>
    </source>
</evidence>
<evidence type="ECO:0000256" key="7">
    <source>
        <dbReference type="ARBA" id="ARBA00023180"/>
    </source>
</evidence>
<dbReference type="PROSITE" id="PS50259">
    <property type="entry name" value="G_PROTEIN_RECEP_F3_4"/>
    <property type="match status" value="1"/>
</dbReference>
<dbReference type="SUPFAM" id="SSF53822">
    <property type="entry name" value="Periplasmic binding protein-like I"/>
    <property type="match status" value="1"/>
</dbReference>
<dbReference type="GO" id="GO:0004965">
    <property type="term" value="F:G protein-coupled GABA receptor activity"/>
    <property type="evidence" value="ECO:0007669"/>
    <property type="project" value="InterPro"/>
</dbReference>
<keyword evidence="6" id="KW-0675">Receptor</keyword>
<keyword evidence="3 9" id="KW-1133">Transmembrane helix</keyword>
<protein>
    <recommendedName>
        <fullName evidence="10">G-protein coupled receptors family 3 profile domain-containing protein</fullName>
    </recommendedName>
</protein>
<dbReference type="Proteomes" id="UP000193642">
    <property type="component" value="Unassembled WGS sequence"/>
</dbReference>
<dbReference type="EMBL" id="MCGO01000039">
    <property type="protein sequence ID" value="ORY39660.1"/>
    <property type="molecule type" value="Genomic_DNA"/>
</dbReference>
<feature type="transmembrane region" description="Helical" evidence="9">
    <location>
        <begin position="252"/>
        <end position="272"/>
    </location>
</feature>
<evidence type="ECO:0000256" key="3">
    <source>
        <dbReference type="ARBA" id="ARBA00022989"/>
    </source>
</evidence>
<feature type="transmembrane region" description="Helical" evidence="9">
    <location>
        <begin position="404"/>
        <end position="423"/>
    </location>
</feature>
<dbReference type="STRING" id="329046.A0A1Y2BY11"/>
<feature type="transmembrane region" description="Helical" evidence="9">
    <location>
        <begin position="356"/>
        <end position="378"/>
    </location>
</feature>
<keyword evidence="4" id="KW-0297">G-protein coupled receptor</keyword>
<keyword evidence="8" id="KW-0807">Transducer</keyword>
<feature type="domain" description="G-protein coupled receptors family 3 profile" evidence="10">
    <location>
        <begin position="292"/>
        <end position="424"/>
    </location>
</feature>
<comment type="caution">
    <text evidence="11">The sequence shown here is derived from an EMBL/GenBank/DDBJ whole genome shotgun (WGS) entry which is preliminary data.</text>
</comment>
<dbReference type="InterPro" id="IPR028082">
    <property type="entry name" value="Peripla_BP_I"/>
</dbReference>
<dbReference type="PANTHER" id="PTHR10519">
    <property type="entry name" value="GABA-B RECEPTOR"/>
    <property type="match status" value="1"/>
</dbReference>
<dbReference type="AlphaFoldDB" id="A0A1Y2BY11"/>